<dbReference type="InterPro" id="IPR016032">
    <property type="entry name" value="Sig_transdc_resp-reg_C-effctor"/>
</dbReference>
<sequence>MESRPRILVVEDDPRLAAMLGELLGSEGYDVVTAHDGQRGLHLGLTEAFDVAVLDRGLPVVDGMGVLSGWRDAGVLTPVLILSALGTATDRVEGLDGGAEDYLVKPFDIDELLARLRVLRRRLSATVPVVRFPGGRLDADGRTVTLDGGADIPLSERESALLERLARRPEQVFSRDDLLATVFAAADDPGVVDTYVHHLRRKLGRGAVDTVRGVGYRLGRGS</sequence>
<dbReference type="InterPro" id="IPR001789">
    <property type="entry name" value="Sig_transdc_resp-reg_receiver"/>
</dbReference>
<dbReference type="GO" id="GO:0000976">
    <property type="term" value="F:transcription cis-regulatory region binding"/>
    <property type="evidence" value="ECO:0007669"/>
    <property type="project" value="TreeGrafter"/>
</dbReference>
<dbReference type="PROSITE" id="PS51755">
    <property type="entry name" value="OMPR_PHOB"/>
    <property type="match status" value="1"/>
</dbReference>
<evidence type="ECO:0000256" key="4">
    <source>
        <dbReference type="ARBA" id="ARBA00023015"/>
    </source>
</evidence>
<keyword evidence="4" id="KW-0805">Transcription regulation</keyword>
<dbReference type="GO" id="GO:0000156">
    <property type="term" value="F:phosphorelay response regulator activity"/>
    <property type="evidence" value="ECO:0007669"/>
    <property type="project" value="TreeGrafter"/>
</dbReference>
<evidence type="ECO:0000256" key="2">
    <source>
        <dbReference type="ARBA" id="ARBA00022553"/>
    </source>
</evidence>
<dbReference type="InterPro" id="IPR001867">
    <property type="entry name" value="OmpR/PhoB-type_DNA-bd"/>
</dbReference>
<dbReference type="AlphaFoldDB" id="A0AAU7GDD8"/>
<dbReference type="InterPro" id="IPR011006">
    <property type="entry name" value="CheY-like_superfamily"/>
</dbReference>
<accession>A0AAU7GDD8</accession>
<evidence type="ECO:0000256" key="5">
    <source>
        <dbReference type="ARBA" id="ARBA00023125"/>
    </source>
</evidence>
<feature type="DNA-binding region" description="OmpR/PhoB-type" evidence="8">
    <location>
        <begin position="127"/>
        <end position="220"/>
    </location>
</feature>
<evidence type="ECO:0000256" key="3">
    <source>
        <dbReference type="ARBA" id="ARBA00023012"/>
    </source>
</evidence>
<dbReference type="CDD" id="cd00383">
    <property type="entry name" value="trans_reg_C"/>
    <property type="match status" value="1"/>
</dbReference>
<dbReference type="Pfam" id="PF00486">
    <property type="entry name" value="Trans_reg_C"/>
    <property type="match status" value="1"/>
</dbReference>
<dbReference type="Pfam" id="PF00072">
    <property type="entry name" value="Response_reg"/>
    <property type="match status" value="1"/>
</dbReference>
<dbReference type="GO" id="GO:0005829">
    <property type="term" value="C:cytosol"/>
    <property type="evidence" value="ECO:0007669"/>
    <property type="project" value="TreeGrafter"/>
</dbReference>
<keyword evidence="6" id="KW-0804">Transcription</keyword>
<organism evidence="11">
    <name type="scientific">Leifsonia sp. NPDC080035</name>
    <dbReference type="NCBI Taxonomy" id="3143936"/>
    <lineage>
        <taxon>Bacteria</taxon>
        <taxon>Bacillati</taxon>
        <taxon>Actinomycetota</taxon>
        <taxon>Actinomycetes</taxon>
        <taxon>Micrococcales</taxon>
        <taxon>Microbacteriaceae</taxon>
        <taxon>Leifsonia</taxon>
    </lineage>
</organism>
<keyword evidence="5 8" id="KW-0238">DNA-binding</keyword>
<keyword evidence="2 7" id="KW-0597">Phosphoprotein</keyword>
<dbReference type="InterPro" id="IPR039420">
    <property type="entry name" value="WalR-like"/>
</dbReference>
<feature type="domain" description="Response regulatory" evidence="9">
    <location>
        <begin position="6"/>
        <end position="120"/>
    </location>
</feature>
<dbReference type="Gene3D" id="6.10.250.690">
    <property type="match status" value="1"/>
</dbReference>
<dbReference type="EMBL" id="CP157390">
    <property type="protein sequence ID" value="XBM47926.1"/>
    <property type="molecule type" value="Genomic_DNA"/>
</dbReference>
<dbReference type="Gene3D" id="1.10.10.10">
    <property type="entry name" value="Winged helix-like DNA-binding domain superfamily/Winged helix DNA-binding domain"/>
    <property type="match status" value="1"/>
</dbReference>
<name>A0AAU7GDD8_9MICO</name>
<evidence type="ECO:0000256" key="8">
    <source>
        <dbReference type="PROSITE-ProRule" id="PRU01091"/>
    </source>
</evidence>
<dbReference type="GO" id="GO:0006355">
    <property type="term" value="P:regulation of DNA-templated transcription"/>
    <property type="evidence" value="ECO:0007669"/>
    <property type="project" value="InterPro"/>
</dbReference>
<proteinExistence type="predicted"/>
<comment type="subcellular location">
    <subcellularLocation>
        <location evidence="1">Cytoplasm</location>
    </subcellularLocation>
</comment>
<dbReference type="SMART" id="SM00862">
    <property type="entry name" value="Trans_reg_C"/>
    <property type="match status" value="1"/>
</dbReference>
<feature type="domain" description="OmpR/PhoB-type" evidence="10">
    <location>
        <begin position="127"/>
        <end position="220"/>
    </location>
</feature>
<feature type="modified residue" description="4-aspartylphosphate" evidence="7">
    <location>
        <position position="55"/>
    </location>
</feature>
<dbReference type="SMART" id="SM00448">
    <property type="entry name" value="REC"/>
    <property type="match status" value="1"/>
</dbReference>
<gene>
    <name evidence="11" type="ORF">AAME72_17930</name>
</gene>
<dbReference type="PANTHER" id="PTHR48111:SF22">
    <property type="entry name" value="REGULATOR OF RPOS"/>
    <property type="match status" value="1"/>
</dbReference>
<evidence type="ECO:0000313" key="11">
    <source>
        <dbReference type="EMBL" id="XBM47926.1"/>
    </source>
</evidence>
<dbReference type="SUPFAM" id="SSF46894">
    <property type="entry name" value="C-terminal effector domain of the bipartite response regulators"/>
    <property type="match status" value="1"/>
</dbReference>
<dbReference type="InterPro" id="IPR036388">
    <property type="entry name" value="WH-like_DNA-bd_sf"/>
</dbReference>
<evidence type="ECO:0000259" key="9">
    <source>
        <dbReference type="PROSITE" id="PS50110"/>
    </source>
</evidence>
<evidence type="ECO:0000256" key="6">
    <source>
        <dbReference type="ARBA" id="ARBA00023163"/>
    </source>
</evidence>
<dbReference type="RefSeq" id="WP_348787887.1">
    <property type="nucleotide sequence ID" value="NZ_CP157390.1"/>
</dbReference>
<evidence type="ECO:0000259" key="10">
    <source>
        <dbReference type="PROSITE" id="PS51755"/>
    </source>
</evidence>
<dbReference type="GO" id="GO:0032993">
    <property type="term" value="C:protein-DNA complex"/>
    <property type="evidence" value="ECO:0007669"/>
    <property type="project" value="TreeGrafter"/>
</dbReference>
<dbReference type="SUPFAM" id="SSF52172">
    <property type="entry name" value="CheY-like"/>
    <property type="match status" value="1"/>
</dbReference>
<dbReference type="PROSITE" id="PS50110">
    <property type="entry name" value="RESPONSE_REGULATORY"/>
    <property type="match status" value="1"/>
</dbReference>
<evidence type="ECO:0000256" key="7">
    <source>
        <dbReference type="PROSITE-ProRule" id="PRU00169"/>
    </source>
</evidence>
<reference evidence="11" key="1">
    <citation type="submission" date="2024-05" db="EMBL/GenBank/DDBJ databases">
        <title>The Natural Products Discovery Center: Release of the First 8490 Sequenced Strains for Exploring Actinobacteria Biosynthetic Diversity.</title>
        <authorList>
            <person name="Kalkreuter E."/>
            <person name="Kautsar S.A."/>
            <person name="Yang D."/>
            <person name="Bader C.D."/>
            <person name="Teijaro C.N."/>
            <person name="Fluegel L."/>
            <person name="Davis C.M."/>
            <person name="Simpson J.R."/>
            <person name="Lauterbach L."/>
            <person name="Steele A.D."/>
            <person name="Gui C."/>
            <person name="Meng S."/>
            <person name="Li G."/>
            <person name="Viehrig K."/>
            <person name="Ye F."/>
            <person name="Su P."/>
            <person name="Kiefer A.F."/>
            <person name="Nichols A."/>
            <person name="Cepeda A.J."/>
            <person name="Yan W."/>
            <person name="Fan B."/>
            <person name="Jiang Y."/>
            <person name="Adhikari A."/>
            <person name="Zheng C.-J."/>
            <person name="Schuster L."/>
            <person name="Cowan T.M."/>
            <person name="Smanski M.J."/>
            <person name="Chevrette M.G."/>
            <person name="de Carvalho L.P.S."/>
            <person name="Shen B."/>
        </authorList>
    </citation>
    <scope>NUCLEOTIDE SEQUENCE</scope>
    <source>
        <strain evidence="11">NPDC080035</strain>
    </source>
</reference>
<evidence type="ECO:0000256" key="1">
    <source>
        <dbReference type="ARBA" id="ARBA00004496"/>
    </source>
</evidence>
<dbReference type="Gene3D" id="3.40.50.2300">
    <property type="match status" value="1"/>
</dbReference>
<keyword evidence="3" id="KW-0902">Two-component regulatory system</keyword>
<protein>
    <submittedName>
        <fullName evidence="11">Response regulator transcription factor</fullName>
    </submittedName>
</protein>
<dbReference type="PANTHER" id="PTHR48111">
    <property type="entry name" value="REGULATOR OF RPOS"/>
    <property type="match status" value="1"/>
</dbReference>